<dbReference type="PROSITE" id="PS51257">
    <property type="entry name" value="PROKAR_LIPOPROTEIN"/>
    <property type="match status" value="1"/>
</dbReference>
<sequence length="162" mass="18254">MLNKKMSKISISVLLISLLLFSGCTTNEDTNFSLTEEELNSTPAIAVQQMIAGILDMDSEMYLSSYSEQAVTEIITDFDSEGYADDYEDYTDWFEETVLPILNDDLTSAGFTKVSDYTIVNPEGYEDEDEIDLEITFDGGTGLIPVIKIDDKWYIRDLGLYD</sequence>
<keyword evidence="1" id="KW-0732">Signal</keyword>
<reference evidence="2 3" key="1">
    <citation type="submission" date="2019-03" db="EMBL/GenBank/DDBJ databases">
        <title>Genomic Encyclopedia of Type Strains, Phase IV (KMG-IV): sequencing the most valuable type-strain genomes for metagenomic binning, comparative biology and taxonomic classification.</title>
        <authorList>
            <person name="Goeker M."/>
        </authorList>
    </citation>
    <scope>NUCLEOTIDE SEQUENCE [LARGE SCALE GENOMIC DNA]</scope>
    <source>
        <strain evidence="2 3">DSM 24176</strain>
    </source>
</reference>
<gene>
    <name evidence="2" type="ORF">EDC19_1023</name>
</gene>
<evidence type="ECO:0008006" key="4">
    <source>
        <dbReference type="Google" id="ProtNLM"/>
    </source>
</evidence>
<name>A0A4V6NFI8_9FIRM</name>
<protein>
    <recommendedName>
        <fullName evidence="4">DUF4878 domain-containing protein</fullName>
    </recommendedName>
</protein>
<comment type="caution">
    <text evidence="2">The sequence shown here is derived from an EMBL/GenBank/DDBJ whole genome shotgun (WGS) entry which is preliminary data.</text>
</comment>
<evidence type="ECO:0000313" key="2">
    <source>
        <dbReference type="EMBL" id="TCK98591.1"/>
    </source>
</evidence>
<organism evidence="2 3">
    <name type="scientific">Natranaerovirga hydrolytica</name>
    <dbReference type="NCBI Taxonomy" id="680378"/>
    <lineage>
        <taxon>Bacteria</taxon>
        <taxon>Bacillati</taxon>
        <taxon>Bacillota</taxon>
        <taxon>Clostridia</taxon>
        <taxon>Lachnospirales</taxon>
        <taxon>Natranaerovirgaceae</taxon>
        <taxon>Natranaerovirga</taxon>
    </lineage>
</organism>
<evidence type="ECO:0000256" key="1">
    <source>
        <dbReference type="SAM" id="SignalP"/>
    </source>
</evidence>
<dbReference type="Proteomes" id="UP000294545">
    <property type="component" value="Unassembled WGS sequence"/>
</dbReference>
<proteinExistence type="predicted"/>
<dbReference type="EMBL" id="SMGQ01000011">
    <property type="protein sequence ID" value="TCK98591.1"/>
    <property type="molecule type" value="Genomic_DNA"/>
</dbReference>
<evidence type="ECO:0000313" key="3">
    <source>
        <dbReference type="Proteomes" id="UP000294545"/>
    </source>
</evidence>
<keyword evidence="3" id="KW-1185">Reference proteome</keyword>
<feature type="signal peptide" evidence="1">
    <location>
        <begin position="1"/>
        <end position="27"/>
    </location>
</feature>
<accession>A0A4V6NFI8</accession>
<feature type="chain" id="PRO_5039729355" description="DUF4878 domain-containing protein" evidence="1">
    <location>
        <begin position="28"/>
        <end position="162"/>
    </location>
</feature>
<dbReference type="AlphaFoldDB" id="A0A4V6NFI8"/>